<feature type="region of interest" description="Disordered" evidence="1">
    <location>
        <begin position="1"/>
        <end position="89"/>
    </location>
</feature>
<proteinExistence type="predicted"/>
<evidence type="ECO:0000313" key="3">
    <source>
        <dbReference type="Proteomes" id="UP001385951"/>
    </source>
</evidence>
<keyword evidence="3" id="KW-1185">Reference proteome</keyword>
<gene>
    <name evidence="2" type="ORF">QCA50_002263</name>
</gene>
<evidence type="ECO:0000256" key="1">
    <source>
        <dbReference type="SAM" id="MobiDB-lite"/>
    </source>
</evidence>
<feature type="compositionally biased region" description="Acidic residues" evidence="1">
    <location>
        <begin position="137"/>
        <end position="146"/>
    </location>
</feature>
<name>A0AAW0GWL4_9APHY</name>
<evidence type="ECO:0000313" key="2">
    <source>
        <dbReference type="EMBL" id="KAK7695073.1"/>
    </source>
</evidence>
<feature type="compositionally biased region" description="Basic and acidic residues" evidence="1">
    <location>
        <begin position="1"/>
        <end position="15"/>
    </location>
</feature>
<protein>
    <submittedName>
        <fullName evidence="2">Uncharacterized protein</fullName>
    </submittedName>
</protein>
<dbReference type="AlphaFoldDB" id="A0AAW0GWL4"/>
<comment type="caution">
    <text evidence="2">The sequence shown here is derived from an EMBL/GenBank/DDBJ whole genome shotgun (WGS) entry which is preliminary data.</text>
</comment>
<feature type="compositionally biased region" description="Polar residues" evidence="1">
    <location>
        <begin position="19"/>
        <end position="37"/>
    </location>
</feature>
<reference evidence="2 3" key="1">
    <citation type="submission" date="2022-09" db="EMBL/GenBank/DDBJ databases">
        <authorList>
            <person name="Palmer J.M."/>
        </authorList>
    </citation>
    <scope>NUCLEOTIDE SEQUENCE [LARGE SCALE GENOMIC DNA]</scope>
    <source>
        <strain evidence="2 3">DSM 7382</strain>
    </source>
</reference>
<organism evidence="2 3">
    <name type="scientific">Cerrena zonata</name>
    <dbReference type="NCBI Taxonomy" id="2478898"/>
    <lineage>
        <taxon>Eukaryota</taxon>
        <taxon>Fungi</taxon>
        <taxon>Dikarya</taxon>
        <taxon>Basidiomycota</taxon>
        <taxon>Agaricomycotina</taxon>
        <taxon>Agaricomycetes</taxon>
        <taxon>Polyporales</taxon>
        <taxon>Cerrenaceae</taxon>
        <taxon>Cerrena</taxon>
    </lineage>
</organism>
<sequence>MYPHLQKDDDDHKLELPSSPWTYENGSLNPHLETSTTRQRRNKPKPQARGPISNVPPYHPDYVPPSQGSDGDIYPVDDSSEDEYDEETHKQARLLVRRGSEGLEVRPVDREQMLKQWIETTVEEPERYNRYVPEPSSDTESEDEDIPLANKISDNMP</sequence>
<feature type="region of interest" description="Disordered" evidence="1">
    <location>
        <begin position="123"/>
        <end position="157"/>
    </location>
</feature>
<dbReference type="EMBL" id="JASBNA010000002">
    <property type="protein sequence ID" value="KAK7695073.1"/>
    <property type="molecule type" value="Genomic_DNA"/>
</dbReference>
<dbReference type="Proteomes" id="UP001385951">
    <property type="component" value="Unassembled WGS sequence"/>
</dbReference>
<accession>A0AAW0GWL4</accession>